<dbReference type="Pfam" id="PF00334">
    <property type="entry name" value="NDK"/>
    <property type="match status" value="1"/>
</dbReference>
<evidence type="ECO:0000256" key="1">
    <source>
        <dbReference type="ARBA" id="ARBA00001946"/>
    </source>
</evidence>
<evidence type="ECO:0000256" key="6">
    <source>
        <dbReference type="ARBA" id="ARBA00022840"/>
    </source>
</evidence>
<evidence type="ECO:0000256" key="8">
    <source>
        <dbReference type="PROSITE-ProRule" id="PRU00706"/>
    </source>
</evidence>
<dbReference type="EMBL" id="CAJPVJ010034096">
    <property type="protein sequence ID" value="CAG2180856.1"/>
    <property type="molecule type" value="Genomic_DNA"/>
</dbReference>
<comment type="cofactor">
    <cofactor evidence="1">
        <name>Mg(2+)</name>
        <dbReference type="ChEBI" id="CHEBI:18420"/>
    </cofactor>
</comment>
<dbReference type="Gene3D" id="3.30.70.141">
    <property type="entry name" value="Nucleoside diphosphate kinase-like domain"/>
    <property type="match status" value="1"/>
</dbReference>
<evidence type="ECO:0000256" key="5">
    <source>
        <dbReference type="ARBA" id="ARBA00022777"/>
    </source>
</evidence>
<dbReference type="GO" id="GO:0004550">
    <property type="term" value="F:nucleoside diphosphate kinase activity"/>
    <property type="evidence" value="ECO:0007669"/>
    <property type="project" value="UniProtKB-EC"/>
</dbReference>
<evidence type="ECO:0000256" key="7">
    <source>
        <dbReference type="ARBA" id="ARBA00022842"/>
    </source>
</evidence>
<evidence type="ECO:0000256" key="2">
    <source>
        <dbReference type="ARBA" id="ARBA00022679"/>
    </source>
</evidence>
<proteinExistence type="inferred from homology"/>
<dbReference type="InterPro" id="IPR037994">
    <property type="entry name" value="NDPk6"/>
</dbReference>
<evidence type="ECO:0000256" key="9">
    <source>
        <dbReference type="RuleBase" id="RU004013"/>
    </source>
</evidence>
<name>A0A7R9MPK4_9ACAR</name>
<feature type="domain" description="Nucleoside diphosphate kinase-like" evidence="10">
    <location>
        <begin position="1"/>
        <end position="81"/>
    </location>
</feature>
<dbReference type="GO" id="GO:0046872">
    <property type="term" value="F:metal ion binding"/>
    <property type="evidence" value="ECO:0007669"/>
    <property type="project" value="UniProtKB-KW"/>
</dbReference>
<dbReference type="PROSITE" id="PS51374">
    <property type="entry name" value="NDPK_LIKE"/>
    <property type="match status" value="1"/>
</dbReference>
<dbReference type="SMART" id="SM00562">
    <property type="entry name" value="NDK"/>
    <property type="match status" value="1"/>
</dbReference>
<dbReference type="GO" id="GO:0005524">
    <property type="term" value="F:ATP binding"/>
    <property type="evidence" value="ECO:0007669"/>
    <property type="project" value="UniProtKB-KW"/>
</dbReference>
<comment type="catalytic activity">
    <reaction evidence="9">
        <text>a 2'-deoxyribonucleoside 5'-diphosphate + ATP = a 2'-deoxyribonucleoside 5'-triphosphate + ADP</text>
        <dbReference type="Rhea" id="RHEA:44640"/>
        <dbReference type="ChEBI" id="CHEBI:30616"/>
        <dbReference type="ChEBI" id="CHEBI:61560"/>
        <dbReference type="ChEBI" id="CHEBI:73316"/>
        <dbReference type="ChEBI" id="CHEBI:456216"/>
        <dbReference type="EC" id="2.7.4.6"/>
    </reaction>
</comment>
<dbReference type="InterPro" id="IPR034907">
    <property type="entry name" value="NDK-like_dom"/>
</dbReference>
<comment type="similarity">
    <text evidence="8">Belongs to the NDK family.</text>
</comment>
<evidence type="ECO:0000259" key="10">
    <source>
        <dbReference type="SMART" id="SM00562"/>
    </source>
</evidence>
<dbReference type="PANTHER" id="PTHR46956:SF1">
    <property type="entry name" value="NUCLEOSIDE DIPHOSPHATE KINASE 6"/>
    <property type="match status" value="1"/>
</dbReference>
<sequence length="109" mass="12878">MSSGVVSAHILAKHNAITDWRQLMGPTKHLFVKIRTKFNEPNTIRGMYGLSDTRNATHGSDSLQSFERECKHFFPDFNPQEWFTQEMIHFRDGTNIEFITNEWIHRIKR</sequence>
<keyword evidence="3" id="KW-0479">Metal-binding</keyword>
<keyword evidence="4 9" id="KW-0547">Nucleotide-binding</keyword>
<dbReference type="OrthoDB" id="25346at2759"/>
<keyword evidence="12" id="KW-1185">Reference proteome</keyword>
<comment type="caution">
    <text evidence="8">Lacks conserved residue(s) required for the propagation of feature annotation.</text>
</comment>
<dbReference type="PROSITE" id="PS00469">
    <property type="entry name" value="NDPK"/>
    <property type="match status" value="1"/>
</dbReference>
<gene>
    <name evidence="11" type="ORF">ONB1V03_LOCUS20277</name>
</gene>
<evidence type="ECO:0000256" key="3">
    <source>
        <dbReference type="ARBA" id="ARBA00022723"/>
    </source>
</evidence>
<reference evidence="11" key="1">
    <citation type="submission" date="2020-11" db="EMBL/GenBank/DDBJ databases">
        <authorList>
            <person name="Tran Van P."/>
        </authorList>
    </citation>
    <scope>NUCLEOTIDE SEQUENCE</scope>
</reference>
<organism evidence="11">
    <name type="scientific">Oppiella nova</name>
    <dbReference type="NCBI Taxonomy" id="334625"/>
    <lineage>
        <taxon>Eukaryota</taxon>
        <taxon>Metazoa</taxon>
        <taxon>Ecdysozoa</taxon>
        <taxon>Arthropoda</taxon>
        <taxon>Chelicerata</taxon>
        <taxon>Arachnida</taxon>
        <taxon>Acari</taxon>
        <taxon>Acariformes</taxon>
        <taxon>Sarcoptiformes</taxon>
        <taxon>Oribatida</taxon>
        <taxon>Brachypylina</taxon>
        <taxon>Oppioidea</taxon>
        <taxon>Oppiidae</taxon>
        <taxon>Oppiella</taxon>
    </lineage>
</organism>
<keyword evidence="5 9" id="KW-0418">Kinase</keyword>
<evidence type="ECO:0000313" key="11">
    <source>
        <dbReference type="EMBL" id="CAD7663719.1"/>
    </source>
</evidence>
<dbReference type="PANTHER" id="PTHR46956">
    <property type="entry name" value="NUCLEOSIDE DIPHOSPHATE KINASE 6"/>
    <property type="match status" value="1"/>
</dbReference>
<evidence type="ECO:0000313" key="12">
    <source>
        <dbReference type="Proteomes" id="UP000728032"/>
    </source>
</evidence>
<accession>A0A7R9MPK4</accession>
<feature type="non-terminal residue" evidence="11">
    <location>
        <position position="109"/>
    </location>
</feature>
<keyword evidence="6 9" id="KW-0067">ATP-binding</keyword>
<keyword evidence="2 9" id="KW-0808">Transferase</keyword>
<dbReference type="SUPFAM" id="SSF54919">
    <property type="entry name" value="Nucleoside diphosphate kinase, NDK"/>
    <property type="match status" value="1"/>
</dbReference>
<dbReference type="InterPro" id="IPR023005">
    <property type="entry name" value="Nucleoside_diP_kinase_AS"/>
</dbReference>
<keyword evidence="7" id="KW-0460">Magnesium</keyword>
<dbReference type="AlphaFoldDB" id="A0A7R9MPK4"/>
<dbReference type="InterPro" id="IPR036850">
    <property type="entry name" value="NDK-like_dom_sf"/>
</dbReference>
<dbReference type="EC" id="2.7.4.6" evidence="9"/>
<evidence type="ECO:0000256" key="4">
    <source>
        <dbReference type="ARBA" id="ARBA00022741"/>
    </source>
</evidence>
<dbReference type="Proteomes" id="UP000728032">
    <property type="component" value="Unassembled WGS sequence"/>
</dbReference>
<dbReference type="EMBL" id="OC948921">
    <property type="protein sequence ID" value="CAD7663719.1"/>
    <property type="molecule type" value="Genomic_DNA"/>
</dbReference>
<protein>
    <recommendedName>
        <fullName evidence="9">Nucleoside diphosphate kinase</fullName>
        <ecNumber evidence="9">2.7.4.6</ecNumber>
    </recommendedName>
</protein>